<evidence type="ECO:0000313" key="2">
    <source>
        <dbReference type="Proteomes" id="UP000580250"/>
    </source>
</evidence>
<reference evidence="1 2" key="1">
    <citation type="submission" date="2020-08" db="EMBL/GenBank/DDBJ databases">
        <authorList>
            <person name="Koutsovoulos G."/>
            <person name="Danchin GJ E."/>
        </authorList>
    </citation>
    <scope>NUCLEOTIDE SEQUENCE [LARGE SCALE GENOMIC DNA]</scope>
</reference>
<evidence type="ECO:0000313" key="1">
    <source>
        <dbReference type="EMBL" id="CAD2169985.1"/>
    </source>
</evidence>
<sequence>MTLTICWTQRVRTLNLSYLVSHTRFLSLASAVTFFLQKIQNFCPLICSNPTY</sequence>
<proteinExistence type="predicted"/>
<organism evidence="1 2">
    <name type="scientific">Meloidogyne enterolobii</name>
    <name type="common">Root-knot nematode worm</name>
    <name type="synonym">Meloidogyne mayaguensis</name>
    <dbReference type="NCBI Taxonomy" id="390850"/>
    <lineage>
        <taxon>Eukaryota</taxon>
        <taxon>Metazoa</taxon>
        <taxon>Ecdysozoa</taxon>
        <taxon>Nematoda</taxon>
        <taxon>Chromadorea</taxon>
        <taxon>Rhabditida</taxon>
        <taxon>Tylenchina</taxon>
        <taxon>Tylenchomorpha</taxon>
        <taxon>Tylenchoidea</taxon>
        <taxon>Meloidogynidae</taxon>
        <taxon>Meloidogyninae</taxon>
        <taxon>Meloidogyne</taxon>
    </lineage>
</organism>
<gene>
    <name evidence="1" type="ORF">MENT_LOCUS21356</name>
</gene>
<name>A0A6V7V6X9_MELEN</name>
<accession>A0A6V7V6X9</accession>
<dbReference type="AlphaFoldDB" id="A0A6V7V6X9"/>
<protein>
    <submittedName>
        <fullName evidence="1">Uncharacterized protein</fullName>
    </submittedName>
</protein>
<comment type="caution">
    <text evidence="1">The sequence shown here is derived from an EMBL/GenBank/DDBJ whole genome shotgun (WGS) entry which is preliminary data.</text>
</comment>
<dbReference type="EMBL" id="CAJEWN010000161">
    <property type="protein sequence ID" value="CAD2169985.1"/>
    <property type="molecule type" value="Genomic_DNA"/>
</dbReference>
<dbReference type="Proteomes" id="UP000580250">
    <property type="component" value="Unassembled WGS sequence"/>
</dbReference>